<protein>
    <submittedName>
        <fullName evidence="10">Alkylation response protein AidB-like acyl-CoA dehydrogenase</fullName>
    </submittedName>
</protein>
<evidence type="ECO:0000259" key="9">
    <source>
        <dbReference type="Pfam" id="PF02771"/>
    </source>
</evidence>
<evidence type="ECO:0000259" key="8">
    <source>
        <dbReference type="Pfam" id="PF02770"/>
    </source>
</evidence>
<comment type="similarity">
    <text evidence="2 6">Belongs to the acyl-CoA dehydrogenase family.</text>
</comment>
<dbReference type="Proteomes" id="UP000535890">
    <property type="component" value="Unassembled WGS sequence"/>
</dbReference>
<proteinExistence type="inferred from homology"/>
<evidence type="ECO:0000256" key="3">
    <source>
        <dbReference type="ARBA" id="ARBA00022630"/>
    </source>
</evidence>
<dbReference type="SUPFAM" id="SSF47203">
    <property type="entry name" value="Acyl-CoA dehydrogenase C-terminal domain-like"/>
    <property type="match status" value="1"/>
</dbReference>
<dbReference type="InterPro" id="IPR037069">
    <property type="entry name" value="AcylCoA_DH/ox_N_sf"/>
</dbReference>
<dbReference type="PROSITE" id="PS00073">
    <property type="entry name" value="ACYL_COA_DH_2"/>
    <property type="match status" value="1"/>
</dbReference>
<dbReference type="InterPro" id="IPR036250">
    <property type="entry name" value="AcylCo_DH-like_C"/>
</dbReference>
<feature type="domain" description="Acyl-CoA oxidase/dehydrogenase middle" evidence="8">
    <location>
        <begin position="145"/>
        <end position="250"/>
    </location>
</feature>
<evidence type="ECO:0000259" key="7">
    <source>
        <dbReference type="Pfam" id="PF00441"/>
    </source>
</evidence>
<evidence type="ECO:0000256" key="2">
    <source>
        <dbReference type="ARBA" id="ARBA00009347"/>
    </source>
</evidence>
<dbReference type="InterPro" id="IPR006091">
    <property type="entry name" value="Acyl-CoA_Oxase/DH_mid-dom"/>
</dbReference>
<dbReference type="Gene3D" id="1.10.540.10">
    <property type="entry name" value="Acyl-CoA dehydrogenase/oxidase, N-terminal domain"/>
    <property type="match status" value="1"/>
</dbReference>
<dbReference type="Gene3D" id="1.20.140.10">
    <property type="entry name" value="Butyryl-CoA Dehydrogenase, subunit A, domain 3"/>
    <property type="match status" value="1"/>
</dbReference>
<dbReference type="FunFam" id="2.40.110.10:FF:000009">
    <property type="entry name" value="Acyl-CoA dehydrogenase"/>
    <property type="match status" value="1"/>
</dbReference>
<reference evidence="10 11" key="1">
    <citation type="submission" date="2020-07" db="EMBL/GenBank/DDBJ databases">
        <title>Sequencing the genomes of 1000 actinobacteria strains.</title>
        <authorList>
            <person name="Klenk H.-P."/>
        </authorList>
    </citation>
    <scope>NUCLEOTIDE SEQUENCE [LARGE SCALE GENOMIC DNA]</scope>
    <source>
        <strain evidence="10 11">DSM 45772</strain>
    </source>
</reference>
<dbReference type="InterPro" id="IPR046373">
    <property type="entry name" value="Acyl-CoA_Oxase/DH_mid-dom_sf"/>
</dbReference>
<keyword evidence="3 6" id="KW-0285">Flavoprotein</keyword>
<keyword evidence="11" id="KW-1185">Reference proteome</keyword>
<dbReference type="InterPro" id="IPR009100">
    <property type="entry name" value="AcylCoA_DH/oxidase_NM_dom_sf"/>
</dbReference>
<evidence type="ECO:0000313" key="11">
    <source>
        <dbReference type="Proteomes" id="UP000535890"/>
    </source>
</evidence>
<dbReference type="InterPro" id="IPR009075">
    <property type="entry name" value="AcylCo_DH/oxidase_C"/>
</dbReference>
<dbReference type="PANTHER" id="PTHR43884:SF12">
    <property type="entry name" value="ISOVALERYL-COA DEHYDROGENASE, MITOCHONDRIAL-RELATED"/>
    <property type="match status" value="1"/>
</dbReference>
<accession>A0A7Y9DS47</accession>
<evidence type="ECO:0000256" key="1">
    <source>
        <dbReference type="ARBA" id="ARBA00001974"/>
    </source>
</evidence>
<keyword evidence="5 6" id="KW-0560">Oxidoreductase</keyword>
<dbReference type="PANTHER" id="PTHR43884">
    <property type="entry name" value="ACYL-COA DEHYDROGENASE"/>
    <property type="match status" value="1"/>
</dbReference>
<dbReference type="GO" id="GO:0003995">
    <property type="term" value="F:acyl-CoA dehydrogenase activity"/>
    <property type="evidence" value="ECO:0007669"/>
    <property type="project" value="InterPro"/>
</dbReference>
<dbReference type="Pfam" id="PF02771">
    <property type="entry name" value="Acyl-CoA_dh_N"/>
    <property type="match status" value="1"/>
</dbReference>
<dbReference type="InterPro" id="IPR013786">
    <property type="entry name" value="AcylCoA_DH/ox_N"/>
</dbReference>
<evidence type="ECO:0000256" key="5">
    <source>
        <dbReference type="ARBA" id="ARBA00023002"/>
    </source>
</evidence>
<dbReference type="GO" id="GO:0050660">
    <property type="term" value="F:flavin adenine dinucleotide binding"/>
    <property type="evidence" value="ECO:0007669"/>
    <property type="project" value="InterPro"/>
</dbReference>
<sequence length="414" mass="43843">MTQTTERPVDQASDALLEEDYGVPWALEDHHLEWQRAMRDFCTREVAPGAAERSIEGRFDADLARAAGRLGAYGLLAPERFGGGGADLRTLCLAAEELARVDSSLAVTVHVQAISVALLAHLAQGRDDLLDEVLPSACTGETFVSFGLTEPTGGSDAGNIATTARRDGDGWVLNGAKQFITNSGTPFSRYVILFAATGDAVTPATVAARGRRPVSAFLVPLDAPGVTVGGTYAKMGWRASDTHPLFFDEVRLPADALLGEEGRGYREALGFLTWARLPIAAMSTGLALGCLDDVRRFVADRTSFGAPLGGHQGVAFQLADIAALASTARVMTYDGAWKYDRGMPIAKEAATAKLVASEAANKAAYIATQLEGGYGFVQESAATRHYQDARILTIGEGTSEVQRLLLARGLGLPV</sequence>
<evidence type="ECO:0000313" key="10">
    <source>
        <dbReference type="EMBL" id="NYD34490.1"/>
    </source>
</evidence>
<dbReference type="InterPro" id="IPR006089">
    <property type="entry name" value="Acyl-CoA_DH_CS"/>
</dbReference>
<comment type="cofactor">
    <cofactor evidence="1 6">
        <name>FAD</name>
        <dbReference type="ChEBI" id="CHEBI:57692"/>
    </cofactor>
</comment>
<dbReference type="SUPFAM" id="SSF56645">
    <property type="entry name" value="Acyl-CoA dehydrogenase NM domain-like"/>
    <property type="match status" value="1"/>
</dbReference>
<comment type="caution">
    <text evidence="10">The sequence shown here is derived from an EMBL/GenBank/DDBJ whole genome shotgun (WGS) entry which is preliminary data.</text>
</comment>
<gene>
    <name evidence="10" type="ORF">BJ983_000592</name>
</gene>
<dbReference type="Pfam" id="PF00441">
    <property type="entry name" value="Acyl-CoA_dh_1"/>
    <property type="match status" value="1"/>
</dbReference>
<name>A0A7Y9DS47_9PSEU</name>
<organism evidence="10 11">
    <name type="scientific">Actinomycetospora corticicola</name>
    <dbReference type="NCBI Taxonomy" id="663602"/>
    <lineage>
        <taxon>Bacteria</taxon>
        <taxon>Bacillati</taxon>
        <taxon>Actinomycetota</taxon>
        <taxon>Actinomycetes</taxon>
        <taxon>Pseudonocardiales</taxon>
        <taxon>Pseudonocardiaceae</taxon>
        <taxon>Actinomycetospora</taxon>
    </lineage>
</organism>
<evidence type="ECO:0000256" key="6">
    <source>
        <dbReference type="RuleBase" id="RU362125"/>
    </source>
</evidence>
<dbReference type="Pfam" id="PF02770">
    <property type="entry name" value="Acyl-CoA_dh_M"/>
    <property type="match status" value="1"/>
</dbReference>
<dbReference type="Gene3D" id="2.40.110.10">
    <property type="entry name" value="Butyryl-CoA Dehydrogenase, subunit A, domain 2"/>
    <property type="match status" value="1"/>
</dbReference>
<dbReference type="EMBL" id="JACCBN010000001">
    <property type="protein sequence ID" value="NYD34490.1"/>
    <property type="molecule type" value="Genomic_DNA"/>
</dbReference>
<evidence type="ECO:0000256" key="4">
    <source>
        <dbReference type="ARBA" id="ARBA00022827"/>
    </source>
</evidence>
<dbReference type="AlphaFoldDB" id="A0A7Y9DS47"/>
<feature type="domain" description="Acyl-CoA dehydrogenase/oxidase C-terminal" evidence="7">
    <location>
        <begin position="262"/>
        <end position="410"/>
    </location>
</feature>
<dbReference type="RefSeq" id="WP_179792435.1">
    <property type="nucleotide sequence ID" value="NZ_BAABHP010000018.1"/>
</dbReference>
<dbReference type="FunFam" id="1.20.140.10:FF:000001">
    <property type="entry name" value="Acyl-CoA dehydrogenase"/>
    <property type="match status" value="1"/>
</dbReference>
<keyword evidence="4 6" id="KW-0274">FAD</keyword>
<feature type="domain" description="Acyl-CoA dehydrogenase/oxidase N-terminal" evidence="9">
    <location>
        <begin position="29"/>
        <end position="141"/>
    </location>
</feature>